<dbReference type="EC" id="3.5.4.4" evidence="3"/>
<evidence type="ECO:0000256" key="3">
    <source>
        <dbReference type="ARBA" id="ARBA00012784"/>
    </source>
</evidence>
<dbReference type="GO" id="GO:0043103">
    <property type="term" value="P:hypoxanthine salvage"/>
    <property type="evidence" value="ECO:0007669"/>
    <property type="project" value="TreeGrafter"/>
</dbReference>
<keyword evidence="12" id="KW-1185">Reference proteome</keyword>
<evidence type="ECO:0000256" key="5">
    <source>
        <dbReference type="ARBA" id="ARBA00022801"/>
    </source>
</evidence>
<dbReference type="EMBL" id="BGPR01058584">
    <property type="protein sequence ID" value="GBO34736.1"/>
    <property type="molecule type" value="Genomic_DNA"/>
</dbReference>
<sequence length="112" mass="12615">MDSPFTVYGDHSNCGLRGLNLLQFFYLFAYLMGSGDAEAIERIAFEFCEDAAQEHILYAETRYSPHLLSAEGFPPERVVECVNRGLQKGCDRFGVDIRSILCSIRGRPGKFL</sequence>
<comment type="similarity">
    <text evidence="2">Belongs to the metallo-dependent hydrolases superfamily. Adenosine and AMP deaminases family.</text>
</comment>
<keyword evidence="5" id="KW-0378">Hydrolase</keyword>
<name>A0A4Y2WDT9_ARAVE</name>
<evidence type="ECO:0000313" key="8">
    <source>
        <dbReference type="EMBL" id="GBO34645.1"/>
    </source>
</evidence>
<evidence type="ECO:0000313" key="9">
    <source>
        <dbReference type="EMBL" id="GBO34659.1"/>
    </source>
</evidence>
<evidence type="ECO:0000259" key="7">
    <source>
        <dbReference type="Pfam" id="PF00962"/>
    </source>
</evidence>
<feature type="domain" description="Adenosine deaminase" evidence="7">
    <location>
        <begin position="35"/>
        <end position="105"/>
    </location>
</feature>
<gene>
    <name evidence="10" type="ORF">AVEN_105067_1</name>
    <name evidence="9" type="ORF">AVEN_183774_1</name>
    <name evidence="11" type="ORF">AVEN_31081_1</name>
    <name evidence="8" type="ORF">AVEN_44323_1</name>
</gene>
<evidence type="ECO:0000256" key="4">
    <source>
        <dbReference type="ARBA" id="ARBA00022723"/>
    </source>
</evidence>
<dbReference type="GO" id="GO:0046103">
    <property type="term" value="P:inosine biosynthetic process"/>
    <property type="evidence" value="ECO:0007669"/>
    <property type="project" value="TreeGrafter"/>
</dbReference>
<comment type="cofactor">
    <cofactor evidence="1">
        <name>Zn(2+)</name>
        <dbReference type="ChEBI" id="CHEBI:29105"/>
    </cofactor>
</comment>
<dbReference type="GO" id="GO:0046872">
    <property type="term" value="F:metal ion binding"/>
    <property type="evidence" value="ECO:0007669"/>
    <property type="project" value="UniProtKB-KW"/>
</dbReference>
<dbReference type="GO" id="GO:0060169">
    <property type="term" value="P:negative regulation of adenosine receptor signaling pathway"/>
    <property type="evidence" value="ECO:0007669"/>
    <property type="project" value="TreeGrafter"/>
</dbReference>
<accession>A0A4Y2WDT9</accession>
<dbReference type="EMBL" id="BGPR01058497">
    <property type="protein sequence ID" value="GBO34659.1"/>
    <property type="molecule type" value="Genomic_DNA"/>
</dbReference>
<keyword evidence="6" id="KW-0862">Zinc</keyword>
<evidence type="ECO:0000313" key="10">
    <source>
        <dbReference type="EMBL" id="GBO34721.1"/>
    </source>
</evidence>
<dbReference type="AlphaFoldDB" id="A0A4Y2WDT9"/>
<dbReference type="GO" id="GO:0009897">
    <property type="term" value="C:external side of plasma membrane"/>
    <property type="evidence" value="ECO:0007669"/>
    <property type="project" value="TreeGrafter"/>
</dbReference>
<dbReference type="InterPro" id="IPR032466">
    <property type="entry name" value="Metal_Hydrolase"/>
</dbReference>
<dbReference type="InterPro" id="IPR006330">
    <property type="entry name" value="Ado/ade_deaminase"/>
</dbReference>
<dbReference type="PANTHER" id="PTHR11409:SF43">
    <property type="entry name" value="ADENOSINE DEAMINASE"/>
    <property type="match status" value="1"/>
</dbReference>
<reference evidence="11 12" key="1">
    <citation type="journal article" date="2019" name="Sci. Rep.">
        <title>Orb-weaving spider Araneus ventricosus genome elucidates the spidroin gene catalogue.</title>
        <authorList>
            <person name="Kono N."/>
            <person name="Nakamura H."/>
            <person name="Ohtoshi R."/>
            <person name="Moran D.A.P."/>
            <person name="Shinohara A."/>
            <person name="Yoshida Y."/>
            <person name="Fujiwara M."/>
            <person name="Mori M."/>
            <person name="Tomita M."/>
            <person name="Arakawa K."/>
        </authorList>
    </citation>
    <scope>NUCLEOTIDE SEQUENCE [LARGE SCALE GENOMIC DNA]</scope>
</reference>
<dbReference type="Pfam" id="PF00962">
    <property type="entry name" value="A_deaminase"/>
    <property type="match status" value="1"/>
</dbReference>
<dbReference type="OrthoDB" id="272271at2759"/>
<comment type="caution">
    <text evidence="11">The sequence shown here is derived from an EMBL/GenBank/DDBJ whole genome shotgun (WGS) entry which is preliminary data.</text>
</comment>
<dbReference type="EMBL" id="BGPR01058486">
    <property type="protein sequence ID" value="GBO34645.1"/>
    <property type="molecule type" value="Genomic_DNA"/>
</dbReference>
<evidence type="ECO:0000313" key="12">
    <source>
        <dbReference type="Proteomes" id="UP000499080"/>
    </source>
</evidence>
<dbReference type="EMBL" id="BGPR01058570">
    <property type="protein sequence ID" value="GBO34721.1"/>
    <property type="molecule type" value="Genomic_DNA"/>
</dbReference>
<keyword evidence="4" id="KW-0479">Metal-binding</keyword>
<dbReference type="GO" id="GO:0005829">
    <property type="term" value="C:cytosol"/>
    <property type="evidence" value="ECO:0007669"/>
    <property type="project" value="TreeGrafter"/>
</dbReference>
<evidence type="ECO:0000313" key="11">
    <source>
        <dbReference type="EMBL" id="GBO34736.1"/>
    </source>
</evidence>
<dbReference type="GO" id="GO:0004000">
    <property type="term" value="F:adenosine deaminase activity"/>
    <property type="evidence" value="ECO:0007669"/>
    <property type="project" value="TreeGrafter"/>
</dbReference>
<dbReference type="SUPFAM" id="SSF51556">
    <property type="entry name" value="Metallo-dependent hydrolases"/>
    <property type="match status" value="1"/>
</dbReference>
<proteinExistence type="inferred from homology"/>
<evidence type="ECO:0000256" key="2">
    <source>
        <dbReference type="ARBA" id="ARBA00006676"/>
    </source>
</evidence>
<evidence type="ECO:0000256" key="6">
    <source>
        <dbReference type="ARBA" id="ARBA00022833"/>
    </source>
</evidence>
<evidence type="ECO:0000256" key="1">
    <source>
        <dbReference type="ARBA" id="ARBA00001947"/>
    </source>
</evidence>
<dbReference type="GO" id="GO:0006154">
    <property type="term" value="P:adenosine catabolic process"/>
    <property type="evidence" value="ECO:0007669"/>
    <property type="project" value="TreeGrafter"/>
</dbReference>
<organism evidence="11 12">
    <name type="scientific">Araneus ventricosus</name>
    <name type="common">Orbweaver spider</name>
    <name type="synonym">Epeira ventricosa</name>
    <dbReference type="NCBI Taxonomy" id="182803"/>
    <lineage>
        <taxon>Eukaryota</taxon>
        <taxon>Metazoa</taxon>
        <taxon>Ecdysozoa</taxon>
        <taxon>Arthropoda</taxon>
        <taxon>Chelicerata</taxon>
        <taxon>Arachnida</taxon>
        <taxon>Araneae</taxon>
        <taxon>Araneomorphae</taxon>
        <taxon>Entelegynae</taxon>
        <taxon>Araneoidea</taxon>
        <taxon>Araneidae</taxon>
        <taxon>Araneus</taxon>
    </lineage>
</organism>
<dbReference type="Gene3D" id="3.20.20.140">
    <property type="entry name" value="Metal-dependent hydrolases"/>
    <property type="match status" value="1"/>
</dbReference>
<dbReference type="PANTHER" id="PTHR11409">
    <property type="entry name" value="ADENOSINE DEAMINASE"/>
    <property type="match status" value="1"/>
</dbReference>
<dbReference type="Proteomes" id="UP000499080">
    <property type="component" value="Unassembled WGS sequence"/>
</dbReference>
<protein>
    <recommendedName>
        <fullName evidence="3">adenosine deaminase</fullName>
        <ecNumber evidence="3">3.5.4.4</ecNumber>
    </recommendedName>
</protein>
<dbReference type="InterPro" id="IPR001365">
    <property type="entry name" value="A_deaminase_dom"/>
</dbReference>